<reference evidence="2" key="1">
    <citation type="submission" date="2005-08" db="EMBL/GenBank/DDBJ databases">
        <title>Complete sequence of Dechloromonas aromatica RCB.</title>
        <authorList>
            <person name="Salinero K.K."/>
            <person name="Copeland A."/>
            <person name="Lucas S."/>
            <person name="Lapidus A."/>
            <person name="Barry K."/>
            <person name="Detter J.C."/>
            <person name="Glavina T."/>
            <person name="Hammon N."/>
            <person name="Israni S."/>
            <person name="Pitluck S."/>
            <person name="Di Bartolo G."/>
            <person name="Trong S."/>
            <person name="Schmutz J."/>
            <person name="Larimer F."/>
            <person name="Land M."/>
            <person name="Ivanova N."/>
            <person name="Richardson P."/>
        </authorList>
    </citation>
    <scope>NUCLEOTIDE SEQUENCE</scope>
    <source>
        <strain evidence="2">RCB</strain>
    </source>
</reference>
<feature type="compositionally biased region" description="Polar residues" evidence="1">
    <location>
        <begin position="1"/>
        <end position="13"/>
    </location>
</feature>
<gene>
    <name evidence="2" type="ordered locus">Daro_1503</name>
</gene>
<dbReference type="KEGG" id="dar:Daro_1503"/>
<dbReference type="EMBL" id="CP000089">
    <property type="protein sequence ID" value="AAZ46252.1"/>
    <property type="molecule type" value="Genomic_DNA"/>
</dbReference>
<name>Q47FX9_DECAR</name>
<sequence>MQACSSLPTSSNGTGDGYLGAIASERPFTPTARPLHPLRRRFLNSALFDLNPEKPPVSHQKNKTPEKSGVRQHSGEPSNDGAFALGVP</sequence>
<organism evidence="2">
    <name type="scientific">Dechloromonas aromatica (strain RCB)</name>
    <dbReference type="NCBI Taxonomy" id="159087"/>
    <lineage>
        <taxon>Bacteria</taxon>
        <taxon>Pseudomonadati</taxon>
        <taxon>Pseudomonadota</taxon>
        <taxon>Betaproteobacteria</taxon>
        <taxon>Rhodocyclales</taxon>
        <taxon>Azonexaceae</taxon>
        <taxon>Dechloromonas</taxon>
    </lineage>
</organism>
<protein>
    <submittedName>
        <fullName evidence="2">Uncharacterized protein</fullName>
    </submittedName>
</protein>
<proteinExistence type="predicted"/>
<feature type="region of interest" description="Disordered" evidence="1">
    <location>
        <begin position="1"/>
        <end position="22"/>
    </location>
</feature>
<dbReference type="AlphaFoldDB" id="Q47FX9"/>
<feature type="region of interest" description="Disordered" evidence="1">
    <location>
        <begin position="49"/>
        <end position="88"/>
    </location>
</feature>
<accession>Q47FX9</accession>
<evidence type="ECO:0000256" key="1">
    <source>
        <dbReference type="SAM" id="MobiDB-lite"/>
    </source>
</evidence>
<evidence type="ECO:0000313" key="2">
    <source>
        <dbReference type="EMBL" id="AAZ46252.1"/>
    </source>
</evidence>
<dbReference type="HOGENOM" id="CLU_2463938_0_0_4"/>